<reference evidence="12 13" key="1">
    <citation type="submission" date="2017-08" db="EMBL/GenBank/DDBJ databases">
        <title>Draft genome sequence of filamentous cyanobacterium Calothrix elsteri CCALA 953.</title>
        <authorList>
            <person name="Gagunashvili A.N."/>
            <person name="Elster J."/>
            <person name="Andresson O.S."/>
        </authorList>
    </citation>
    <scope>NUCLEOTIDE SEQUENCE [LARGE SCALE GENOMIC DNA]</scope>
    <source>
        <strain evidence="12 13">CCALA 953</strain>
    </source>
</reference>
<dbReference type="SFLD" id="SFLDS00029">
    <property type="entry name" value="Radical_SAM"/>
    <property type="match status" value="1"/>
</dbReference>
<feature type="binding site" evidence="10">
    <location>
        <position position="31"/>
    </location>
    <ligand>
        <name>[4Fe-4S] cluster</name>
        <dbReference type="ChEBI" id="CHEBI:49883"/>
        <note>4Fe-4S-S-AdoMet</note>
    </ligand>
</feature>
<comment type="subunit">
    <text evidence="10">The FO synthase complex consists of two subunits, CofG and CofH.</text>
</comment>
<keyword evidence="6 10" id="KW-0408">Iron</keyword>
<feature type="binding site" evidence="10">
    <location>
        <position position="24"/>
    </location>
    <ligand>
        <name>[4Fe-4S] cluster</name>
        <dbReference type="ChEBI" id="CHEBI:49883"/>
        <note>4Fe-4S-S-AdoMet</note>
    </ligand>
</feature>
<dbReference type="GO" id="GO:0044689">
    <property type="term" value="F:7,8-didemethyl-8-hydroxy-5-deazariboflavin synthase activity"/>
    <property type="evidence" value="ECO:0007669"/>
    <property type="project" value="UniProtKB-EC"/>
</dbReference>
<keyword evidence="7 10" id="KW-0411">Iron-sulfur</keyword>
<sequence length="328" mass="37345">MPSAHLPMYITYSPAYTIVPTYECFNRCTYCNFRVEPGKSPWMTLSEATKIFQDLKNQNQIVCEILILSGEVHPNSSRRQEWFKLIYNLCELALKMGFLPHTNAGPLSFGEMEALKQVNVSMGLMLEQITPKLSENVHKYAPSKLPEVRLQQVQWAGELQVPFTTGILLGIGEQESDRTRSLEVISRIHQRYNHIQEVILQPYSPGSQQSYDAPGFDPLQLPELIAEAREILPADIAIQIPPNLIPDKQWLIACLKAGATDLGGISPHDEVNPNYPHPKIEILKKDLETTGLQLVPRLPIYPQFDRHLSKEIQTKVQQWRHNINNFGD</sequence>
<evidence type="ECO:0000256" key="4">
    <source>
        <dbReference type="ARBA" id="ARBA00022691"/>
    </source>
</evidence>
<evidence type="ECO:0000256" key="7">
    <source>
        <dbReference type="ARBA" id="ARBA00023014"/>
    </source>
</evidence>
<comment type="similarity">
    <text evidence="10">Belongs to the radical SAM superfamily. CofG family.</text>
</comment>
<evidence type="ECO:0000256" key="6">
    <source>
        <dbReference type="ARBA" id="ARBA00023004"/>
    </source>
</evidence>
<comment type="pathway">
    <text evidence="1 10">Cofactor biosynthesis; coenzyme F0 biosynthesis.</text>
</comment>
<evidence type="ECO:0000256" key="3">
    <source>
        <dbReference type="ARBA" id="ARBA00022485"/>
    </source>
</evidence>
<keyword evidence="4 10" id="KW-0949">S-adenosyl-L-methionine</keyword>
<dbReference type="InterPro" id="IPR034405">
    <property type="entry name" value="F420"/>
</dbReference>
<evidence type="ECO:0000259" key="11">
    <source>
        <dbReference type="PROSITE" id="PS51918"/>
    </source>
</evidence>
<dbReference type="CDD" id="cd01335">
    <property type="entry name" value="Radical_SAM"/>
    <property type="match status" value="1"/>
</dbReference>
<gene>
    <name evidence="10" type="primary">cofG</name>
    <name evidence="12" type="ORF">CK510_23630</name>
</gene>
<comment type="caution">
    <text evidence="12">The sequence shown here is derived from an EMBL/GenBank/DDBJ whole genome shotgun (WGS) entry which is preliminary data.</text>
</comment>
<dbReference type="NCBIfam" id="NF004884">
    <property type="entry name" value="PRK06245.1"/>
    <property type="match status" value="1"/>
</dbReference>
<evidence type="ECO:0000256" key="8">
    <source>
        <dbReference type="ARBA" id="ARBA00023239"/>
    </source>
</evidence>
<dbReference type="GO" id="GO:0016765">
    <property type="term" value="F:transferase activity, transferring alkyl or aryl (other than methyl) groups"/>
    <property type="evidence" value="ECO:0007669"/>
    <property type="project" value="InterPro"/>
</dbReference>
<accession>A0A2A2TD24</accession>
<feature type="domain" description="Radical SAM core" evidence="11">
    <location>
        <begin position="10"/>
        <end position="243"/>
    </location>
</feature>
<name>A0A2A2TD24_9CYAN</name>
<comment type="function">
    <text evidence="10">Catalyzes the radical-mediated synthesis of 7,8-didemethyl-8-hydroxy-5-deazariboflavin (FO) from 5-amino-5-(4-hydroxybenzyl)-6-(D-ribitylimino)-5,6-dihydrouracil.</text>
</comment>
<keyword evidence="13" id="KW-1185">Reference proteome</keyword>
<dbReference type="InterPro" id="IPR058240">
    <property type="entry name" value="rSAM_sf"/>
</dbReference>
<dbReference type="HAMAP" id="MF_01611">
    <property type="entry name" value="FO_synth_sub1"/>
    <property type="match status" value="1"/>
</dbReference>
<dbReference type="EC" id="4.3.1.32" evidence="2 10"/>
<dbReference type="SUPFAM" id="SSF102114">
    <property type="entry name" value="Radical SAM enzymes"/>
    <property type="match status" value="1"/>
</dbReference>
<dbReference type="EMBL" id="NTFS01000356">
    <property type="protein sequence ID" value="PAX51654.1"/>
    <property type="molecule type" value="Genomic_DNA"/>
</dbReference>
<keyword evidence="5 10" id="KW-0479">Metal-binding</keyword>
<comment type="cofactor">
    <cofactor evidence="10">
        <name>[4Fe-4S] cluster</name>
        <dbReference type="ChEBI" id="CHEBI:49883"/>
    </cofactor>
    <text evidence="10">Binds 1 [4Fe-4S] cluster. The cluster is coordinated with 3 cysteines and an exchangeable S-adenosyl-L-methionine.</text>
</comment>
<dbReference type="InterPro" id="IPR006638">
    <property type="entry name" value="Elp3/MiaA/NifB-like_rSAM"/>
</dbReference>
<evidence type="ECO:0000256" key="5">
    <source>
        <dbReference type="ARBA" id="ARBA00022723"/>
    </source>
</evidence>
<dbReference type="Proteomes" id="UP000218238">
    <property type="component" value="Unassembled WGS sequence"/>
</dbReference>
<feature type="binding site" evidence="10">
    <location>
        <position position="28"/>
    </location>
    <ligand>
        <name>[4Fe-4S] cluster</name>
        <dbReference type="ChEBI" id="CHEBI:49883"/>
        <note>4Fe-4S-S-AdoMet</note>
    </ligand>
</feature>
<dbReference type="PANTHER" id="PTHR43076:SF15">
    <property type="entry name" value="7,8-DIDEMETHYL-8-HYDROXY-5-DEAZARIBOFLAVIN SYNTHASE"/>
    <property type="match status" value="1"/>
</dbReference>
<protein>
    <recommendedName>
        <fullName evidence="2 10">7,8-didemethyl-8-hydroxy-5-deazariboflavin synthase</fullName>
        <ecNumber evidence="2 10">4.3.1.32</ecNumber>
    </recommendedName>
    <alternativeName>
        <fullName evidence="10">FO synthase subunit 1</fullName>
    </alternativeName>
</protein>
<dbReference type="SMART" id="SM00729">
    <property type="entry name" value="Elp3"/>
    <property type="match status" value="1"/>
</dbReference>
<evidence type="ECO:0000313" key="12">
    <source>
        <dbReference type="EMBL" id="PAX51654.1"/>
    </source>
</evidence>
<dbReference type="SFLD" id="SFLDG01388">
    <property type="entry name" value="7_8-didemethyl-8-hydroxy-5-dea"/>
    <property type="match status" value="1"/>
</dbReference>
<dbReference type="PROSITE" id="PS51918">
    <property type="entry name" value="RADICAL_SAM"/>
    <property type="match status" value="1"/>
</dbReference>
<keyword evidence="3 10" id="KW-0004">4Fe-4S</keyword>
<evidence type="ECO:0000256" key="2">
    <source>
        <dbReference type="ARBA" id="ARBA00012126"/>
    </source>
</evidence>
<dbReference type="InterPro" id="IPR019939">
    <property type="entry name" value="CofG_family"/>
</dbReference>
<dbReference type="Gene3D" id="3.20.20.70">
    <property type="entry name" value="Aldolase class I"/>
    <property type="match status" value="1"/>
</dbReference>
<evidence type="ECO:0000256" key="1">
    <source>
        <dbReference type="ARBA" id="ARBA00004712"/>
    </source>
</evidence>
<dbReference type="InterPro" id="IPR007197">
    <property type="entry name" value="rSAM"/>
</dbReference>
<dbReference type="SFLD" id="SFLDF00294">
    <property type="entry name" value="7_8-didemethyl-8-hydroxy-5-dea"/>
    <property type="match status" value="1"/>
</dbReference>
<evidence type="ECO:0000256" key="10">
    <source>
        <dbReference type="HAMAP-Rule" id="MF_01611"/>
    </source>
</evidence>
<keyword evidence="8 10" id="KW-0456">Lyase</keyword>
<organism evidence="12 13">
    <name type="scientific">Brunnivagina elsteri CCALA 953</name>
    <dbReference type="NCBI Taxonomy" id="987040"/>
    <lineage>
        <taxon>Bacteria</taxon>
        <taxon>Bacillati</taxon>
        <taxon>Cyanobacteriota</taxon>
        <taxon>Cyanophyceae</taxon>
        <taxon>Nostocales</taxon>
        <taxon>Calotrichaceae</taxon>
        <taxon>Brunnivagina</taxon>
    </lineage>
</organism>
<dbReference type="GO" id="GO:0051539">
    <property type="term" value="F:4 iron, 4 sulfur cluster binding"/>
    <property type="evidence" value="ECO:0007669"/>
    <property type="project" value="UniProtKB-KW"/>
</dbReference>
<dbReference type="Pfam" id="PF04055">
    <property type="entry name" value="Radical_SAM"/>
    <property type="match status" value="1"/>
</dbReference>
<evidence type="ECO:0000256" key="9">
    <source>
        <dbReference type="ARBA" id="ARBA00048974"/>
    </source>
</evidence>
<evidence type="ECO:0000313" key="13">
    <source>
        <dbReference type="Proteomes" id="UP000218238"/>
    </source>
</evidence>
<dbReference type="NCBIfam" id="TIGR03550">
    <property type="entry name" value="F420_cofG"/>
    <property type="match status" value="1"/>
</dbReference>
<comment type="catalytic activity">
    <reaction evidence="9 10">
        <text>5-amino-5-(4-hydroxybenzyl)-6-(D-ribitylimino)-5,6-dihydrouracil + S-adenosyl-L-methionine = 7,8-didemethyl-8-hydroxy-5-deazariboflavin + 5'-deoxyadenosine + L-methionine + NH4(+) + H(+)</text>
        <dbReference type="Rhea" id="RHEA:55204"/>
        <dbReference type="ChEBI" id="CHEBI:15378"/>
        <dbReference type="ChEBI" id="CHEBI:17319"/>
        <dbReference type="ChEBI" id="CHEBI:28938"/>
        <dbReference type="ChEBI" id="CHEBI:57844"/>
        <dbReference type="ChEBI" id="CHEBI:59789"/>
        <dbReference type="ChEBI" id="CHEBI:59904"/>
        <dbReference type="ChEBI" id="CHEBI:85936"/>
        <dbReference type="EC" id="4.3.1.32"/>
    </reaction>
</comment>
<dbReference type="InterPro" id="IPR013785">
    <property type="entry name" value="Aldolase_TIM"/>
</dbReference>
<dbReference type="PANTHER" id="PTHR43076">
    <property type="entry name" value="FO SYNTHASE (COFH)"/>
    <property type="match status" value="1"/>
</dbReference>
<dbReference type="OrthoDB" id="9802027at2"/>
<dbReference type="SFLD" id="SFLDG01064">
    <property type="entry name" value="F420__menaquinone_cofactor_bio"/>
    <property type="match status" value="1"/>
</dbReference>
<proteinExistence type="inferred from homology"/>
<dbReference type="UniPathway" id="UPA00072"/>
<dbReference type="AlphaFoldDB" id="A0A2A2TD24"/>
<dbReference type="GO" id="GO:0005506">
    <property type="term" value="F:iron ion binding"/>
    <property type="evidence" value="ECO:0007669"/>
    <property type="project" value="UniProtKB-UniRule"/>
</dbReference>